<keyword evidence="6 10" id="KW-0812">Transmembrane</keyword>
<dbReference type="EMBL" id="QYUR01000006">
    <property type="protein sequence ID" value="RJG09845.1"/>
    <property type="molecule type" value="Genomic_DNA"/>
</dbReference>
<keyword evidence="9 10" id="KW-0472">Membrane</keyword>
<evidence type="ECO:0000256" key="10">
    <source>
        <dbReference type="RuleBase" id="RU364125"/>
    </source>
</evidence>
<keyword evidence="4" id="KW-1003">Cell membrane</keyword>
<evidence type="ECO:0000313" key="11">
    <source>
        <dbReference type="EMBL" id="RJG09845.1"/>
    </source>
</evidence>
<evidence type="ECO:0000256" key="2">
    <source>
        <dbReference type="ARBA" id="ARBA00004162"/>
    </source>
</evidence>
<evidence type="ECO:0000256" key="8">
    <source>
        <dbReference type="ARBA" id="ARBA00022989"/>
    </source>
</evidence>
<gene>
    <name evidence="11" type="primary">fliL</name>
    <name evidence="11" type="ORF">D3879_17455</name>
</gene>
<comment type="function">
    <text evidence="1 10">Controls the rotational direction of flagella during chemotaxis.</text>
</comment>
<dbReference type="Proteomes" id="UP000284021">
    <property type="component" value="Unassembled WGS sequence"/>
</dbReference>
<dbReference type="PANTHER" id="PTHR35091">
    <property type="entry name" value="FLAGELLAR PROTEIN FLIL"/>
    <property type="match status" value="1"/>
</dbReference>
<keyword evidence="7 10" id="KW-0283">Flagellar rotation</keyword>
<protein>
    <recommendedName>
        <fullName evidence="10">Flagellar protein FliL</fullName>
    </recommendedName>
</protein>
<evidence type="ECO:0000256" key="1">
    <source>
        <dbReference type="ARBA" id="ARBA00002254"/>
    </source>
</evidence>
<comment type="similarity">
    <text evidence="3 10">Belongs to the FliL family.</text>
</comment>
<comment type="subcellular location">
    <subcellularLocation>
        <location evidence="10">Cell inner membrane</location>
    </subcellularLocation>
    <subcellularLocation>
        <location evidence="2">Cell membrane</location>
        <topology evidence="2">Single-pass membrane protein</topology>
    </subcellularLocation>
</comment>
<dbReference type="OrthoDB" id="5616092at2"/>
<evidence type="ECO:0000256" key="6">
    <source>
        <dbReference type="ARBA" id="ARBA00022692"/>
    </source>
</evidence>
<feature type="transmembrane region" description="Helical" evidence="10">
    <location>
        <begin position="25"/>
        <end position="48"/>
    </location>
</feature>
<reference evidence="11 12" key="1">
    <citation type="submission" date="2018-09" db="EMBL/GenBank/DDBJ databases">
        <authorList>
            <person name="Zhu H."/>
        </authorList>
    </citation>
    <scope>NUCLEOTIDE SEQUENCE [LARGE SCALE GENOMIC DNA]</scope>
    <source>
        <strain evidence="11 12">K1S02-6</strain>
    </source>
</reference>
<dbReference type="NCBIfam" id="NF004285">
    <property type="entry name" value="PRK05696.1"/>
    <property type="match status" value="1"/>
</dbReference>
<sequence>MAKKDIEKTLPDAAAPAAGKGKHKLIILIVLVLLLAISLSVGGTWFFLSKGDQDEAKPETVSGGQAAPVKQAAIYEMLTPAFIVNFNYKGRQRYMQVSIALMARDQALLDALKVHMPVLRNNLVMLFSGQDFDSLATPVGKEMLRQLATASVQELAQKETGNVAIEQVLFTNFVLQ</sequence>
<dbReference type="InterPro" id="IPR005503">
    <property type="entry name" value="FliL"/>
</dbReference>
<evidence type="ECO:0000313" key="12">
    <source>
        <dbReference type="Proteomes" id="UP000284021"/>
    </source>
</evidence>
<dbReference type="Pfam" id="PF03748">
    <property type="entry name" value="FliL"/>
    <property type="match status" value="1"/>
</dbReference>
<evidence type="ECO:0000256" key="5">
    <source>
        <dbReference type="ARBA" id="ARBA00022500"/>
    </source>
</evidence>
<evidence type="ECO:0000256" key="7">
    <source>
        <dbReference type="ARBA" id="ARBA00022779"/>
    </source>
</evidence>
<dbReference type="PANTHER" id="PTHR35091:SF2">
    <property type="entry name" value="FLAGELLAR PROTEIN FLIL"/>
    <property type="match status" value="1"/>
</dbReference>
<keyword evidence="11" id="KW-0966">Cell projection</keyword>
<keyword evidence="12" id="KW-1185">Reference proteome</keyword>
<keyword evidence="8 10" id="KW-1133">Transmembrane helix</keyword>
<dbReference type="AlphaFoldDB" id="A0A418XBF9"/>
<proteinExistence type="inferred from homology"/>
<dbReference type="RefSeq" id="WP_119955535.1">
    <property type="nucleotide sequence ID" value="NZ_QYUR01000006.1"/>
</dbReference>
<evidence type="ECO:0000256" key="9">
    <source>
        <dbReference type="ARBA" id="ARBA00023136"/>
    </source>
</evidence>
<evidence type="ECO:0000256" key="4">
    <source>
        <dbReference type="ARBA" id="ARBA00022475"/>
    </source>
</evidence>
<accession>A0A418XBF9</accession>
<comment type="caution">
    <text evidence="11">The sequence shown here is derived from an EMBL/GenBank/DDBJ whole genome shotgun (WGS) entry which is preliminary data.</text>
</comment>
<dbReference type="GO" id="GO:0006935">
    <property type="term" value="P:chemotaxis"/>
    <property type="evidence" value="ECO:0007669"/>
    <property type="project" value="UniProtKB-KW"/>
</dbReference>
<keyword evidence="11" id="KW-0969">Cilium</keyword>
<keyword evidence="5 10" id="KW-0145">Chemotaxis</keyword>
<dbReference type="GO" id="GO:0005886">
    <property type="term" value="C:plasma membrane"/>
    <property type="evidence" value="ECO:0007669"/>
    <property type="project" value="UniProtKB-SubCell"/>
</dbReference>
<keyword evidence="10" id="KW-0997">Cell inner membrane</keyword>
<dbReference type="GO" id="GO:0071978">
    <property type="term" value="P:bacterial-type flagellum-dependent swarming motility"/>
    <property type="evidence" value="ECO:0007669"/>
    <property type="project" value="TreeGrafter"/>
</dbReference>
<name>A0A418XBF9_9PSED</name>
<organism evidence="11 12">
    <name type="scientific">Pseudomonas cavernicola</name>
    <dbReference type="NCBI Taxonomy" id="2320866"/>
    <lineage>
        <taxon>Bacteria</taxon>
        <taxon>Pseudomonadati</taxon>
        <taxon>Pseudomonadota</taxon>
        <taxon>Gammaproteobacteria</taxon>
        <taxon>Pseudomonadales</taxon>
        <taxon>Pseudomonadaceae</taxon>
        <taxon>Pseudomonas</taxon>
    </lineage>
</organism>
<dbReference type="GO" id="GO:0009425">
    <property type="term" value="C:bacterial-type flagellum basal body"/>
    <property type="evidence" value="ECO:0007669"/>
    <property type="project" value="InterPro"/>
</dbReference>
<evidence type="ECO:0000256" key="3">
    <source>
        <dbReference type="ARBA" id="ARBA00008281"/>
    </source>
</evidence>
<keyword evidence="11" id="KW-0282">Flagellum</keyword>